<evidence type="ECO:0000259" key="15">
    <source>
        <dbReference type="Pfam" id="PF07715"/>
    </source>
</evidence>
<keyword evidence="9 11" id="KW-0472">Membrane</keyword>
<sequence length="810" mass="88812">MKSNEQRKVSKLATAVAAALIPMSGVIYSQTAFAQEAADSGVEKIEVTATRRAGSLQEVPINISAVTNDLMEQQDIEEIEDIARWVPGLTISDQGGRDSSPIIVRGLNTNSSGGGSNGTVATYVGEVPLFVNLRLFDIDRVEVLIGPQGTLYGAGTLGGAIRYIPKKVDLDFVSGSINGDLYKTAESGSMGGEAGFVFNAPIIEGELGFRAAFNYSDDPGFIDYNYLVRESGTSLPDPDFSDPEAVAANLYSQEDGNTFEQTAAKLQLRWAPTDWFDSTLGYTYQKDDIGASADTHYQSLSSENPLSSLVGEYDNASRFLDPMERETELLSLEMSVDLGFAELVSSTGKSKTTRDLSGDVTDLLIRLSYGYEEFPAFSGVTQSYSEEENLTQELRLVSTDDGPLSWIVGGYYNKNDYRRDYRELTEGFDEFAINTWGATGPLRPDSIEYISYGIDAVKEMAIFGELSYEVTDKLDITVGMRQYKYEVETESDTDLPLYQTVFNGRDPDSIVFEPNTAEGDDNGNLLKFNASYQFTDDLMGYVTVSEGFRIGGVNTVAACPDNVDEIENQLICARADEIMYEADTTTNYEVGVKASWLKNKLTTNLAVFNVDWDDPQVAGITENGAVGITTNAGGANAKGVELSVRASLTDELTMYSAYSYATTEMTSDAYGIFGSTGDVVYDGDRLPGAPEHQISVGLNYATELWSRALDLSYGLTAQSDSYSTLGLKNFGEVVPGYALSNLSAKLSDDDWDVTFYINNLFDKYAFTNPSRNWGDILDPEMNRTDLQRGYSHYVLTPRTIGLKFEYRFGM</sequence>
<keyword evidence="2 11" id="KW-0813">Transport</keyword>
<reference evidence="16 17" key="1">
    <citation type="submission" date="2016-08" db="EMBL/GenBank/DDBJ databases">
        <authorList>
            <person name="Seilhamer J.J."/>
        </authorList>
    </citation>
    <scope>NUCLEOTIDE SEQUENCE [LARGE SCALE GENOMIC DNA]</scope>
    <source>
        <strain evidence="16 17">KCTC 42603</strain>
    </source>
</reference>
<dbReference type="OrthoDB" id="127311at2"/>
<comment type="caution">
    <text evidence="16">The sequence shown here is derived from an EMBL/GenBank/DDBJ whole genome shotgun (WGS) entry which is preliminary data.</text>
</comment>
<gene>
    <name evidence="16" type="ORF">BFC18_14480</name>
</gene>
<feature type="domain" description="TonB-dependent receptor plug" evidence="15">
    <location>
        <begin position="56"/>
        <end position="160"/>
    </location>
</feature>
<comment type="similarity">
    <text evidence="11 12">Belongs to the TonB-dependent receptor family.</text>
</comment>
<proteinExistence type="inferred from homology"/>
<evidence type="ECO:0000256" key="8">
    <source>
        <dbReference type="ARBA" id="ARBA00023077"/>
    </source>
</evidence>
<dbReference type="GO" id="GO:0006826">
    <property type="term" value="P:iron ion transport"/>
    <property type="evidence" value="ECO:0007669"/>
    <property type="project" value="UniProtKB-KW"/>
</dbReference>
<keyword evidence="8 12" id="KW-0798">TonB box</keyword>
<accession>A0A1E7ZAD0</accession>
<feature type="chain" id="PRO_5009209584" evidence="13">
    <location>
        <begin position="35"/>
        <end position="810"/>
    </location>
</feature>
<dbReference type="PANTHER" id="PTHR32552:SF81">
    <property type="entry name" value="TONB-DEPENDENT OUTER MEMBRANE RECEPTOR"/>
    <property type="match status" value="1"/>
</dbReference>
<evidence type="ECO:0000256" key="11">
    <source>
        <dbReference type="PROSITE-ProRule" id="PRU01360"/>
    </source>
</evidence>
<protein>
    <submittedName>
        <fullName evidence="16">Ligand-gated channel protein</fullName>
    </submittedName>
</protein>
<dbReference type="STRING" id="1656094.BFC18_14480"/>
<dbReference type="Pfam" id="PF00593">
    <property type="entry name" value="TonB_dep_Rec_b-barrel"/>
    <property type="match status" value="1"/>
</dbReference>
<evidence type="ECO:0000256" key="3">
    <source>
        <dbReference type="ARBA" id="ARBA00022452"/>
    </source>
</evidence>
<keyword evidence="3 11" id="KW-1134">Transmembrane beta strand</keyword>
<evidence type="ECO:0000313" key="17">
    <source>
        <dbReference type="Proteomes" id="UP000175691"/>
    </source>
</evidence>
<dbReference type="InterPro" id="IPR000531">
    <property type="entry name" value="Beta-barrel_TonB"/>
</dbReference>
<keyword evidence="7" id="KW-0406">Ion transport</keyword>
<evidence type="ECO:0000256" key="12">
    <source>
        <dbReference type="RuleBase" id="RU003357"/>
    </source>
</evidence>
<dbReference type="InterPro" id="IPR039426">
    <property type="entry name" value="TonB-dep_rcpt-like"/>
</dbReference>
<dbReference type="Proteomes" id="UP000175691">
    <property type="component" value="Unassembled WGS sequence"/>
</dbReference>
<keyword evidence="5 11" id="KW-0812">Transmembrane</keyword>
<dbReference type="GO" id="GO:0009279">
    <property type="term" value="C:cell outer membrane"/>
    <property type="evidence" value="ECO:0007669"/>
    <property type="project" value="UniProtKB-SubCell"/>
</dbReference>
<keyword evidence="10 11" id="KW-0998">Cell outer membrane</keyword>
<dbReference type="PANTHER" id="PTHR32552">
    <property type="entry name" value="FERRICHROME IRON RECEPTOR-RELATED"/>
    <property type="match status" value="1"/>
</dbReference>
<keyword evidence="6" id="KW-0408">Iron</keyword>
<keyword evidence="4" id="KW-0410">Iron transport</keyword>
<dbReference type="Gene3D" id="2.40.170.20">
    <property type="entry name" value="TonB-dependent receptor, beta-barrel domain"/>
    <property type="match status" value="1"/>
</dbReference>
<dbReference type="PROSITE" id="PS52016">
    <property type="entry name" value="TONB_DEPENDENT_REC_3"/>
    <property type="match status" value="1"/>
</dbReference>
<dbReference type="SUPFAM" id="SSF56935">
    <property type="entry name" value="Porins"/>
    <property type="match status" value="1"/>
</dbReference>
<dbReference type="Pfam" id="PF07715">
    <property type="entry name" value="Plug"/>
    <property type="match status" value="1"/>
</dbReference>
<evidence type="ECO:0000256" key="1">
    <source>
        <dbReference type="ARBA" id="ARBA00004571"/>
    </source>
</evidence>
<evidence type="ECO:0000256" key="2">
    <source>
        <dbReference type="ARBA" id="ARBA00022448"/>
    </source>
</evidence>
<name>A0A1E7ZAD0_9ALTE</name>
<evidence type="ECO:0000256" key="6">
    <source>
        <dbReference type="ARBA" id="ARBA00023004"/>
    </source>
</evidence>
<keyword evidence="17" id="KW-1185">Reference proteome</keyword>
<dbReference type="InterPro" id="IPR036942">
    <property type="entry name" value="Beta-barrel_TonB_sf"/>
</dbReference>
<organism evidence="16 17">
    <name type="scientific">Alteromonas confluentis</name>
    <dbReference type="NCBI Taxonomy" id="1656094"/>
    <lineage>
        <taxon>Bacteria</taxon>
        <taxon>Pseudomonadati</taxon>
        <taxon>Pseudomonadota</taxon>
        <taxon>Gammaproteobacteria</taxon>
        <taxon>Alteromonadales</taxon>
        <taxon>Alteromonadaceae</taxon>
        <taxon>Alteromonas/Salinimonas group</taxon>
        <taxon>Alteromonas</taxon>
    </lineage>
</organism>
<evidence type="ECO:0000256" key="10">
    <source>
        <dbReference type="ARBA" id="ARBA00023237"/>
    </source>
</evidence>
<evidence type="ECO:0000256" key="5">
    <source>
        <dbReference type="ARBA" id="ARBA00022692"/>
    </source>
</evidence>
<evidence type="ECO:0000313" key="16">
    <source>
        <dbReference type="EMBL" id="OFC70495.1"/>
    </source>
</evidence>
<evidence type="ECO:0000259" key="14">
    <source>
        <dbReference type="Pfam" id="PF00593"/>
    </source>
</evidence>
<comment type="subcellular location">
    <subcellularLocation>
        <location evidence="1 11">Cell outer membrane</location>
        <topology evidence="1 11">Multi-pass membrane protein</topology>
    </subcellularLocation>
</comment>
<evidence type="ECO:0000256" key="13">
    <source>
        <dbReference type="SAM" id="SignalP"/>
    </source>
</evidence>
<dbReference type="InterPro" id="IPR012910">
    <property type="entry name" value="Plug_dom"/>
</dbReference>
<feature type="domain" description="TonB-dependent receptor-like beta-barrel" evidence="14">
    <location>
        <begin position="214"/>
        <end position="760"/>
    </location>
</feature>
<evidence type="ECO:0000256" key="9">
    <source>
        <dbReference type="ARBA" id="ARBA00023136"/>
    </source>
</evidence>
<evidence type="ECO:0000256" key="7">
    <source>
        <dbReference type="ARBA" id="ARBA00023065"/>
    </source>
</evidence>
<dbReference type="EMBL" id="MDHN01000029">
    <property type="protein sequence ID" value="OFC70495.1"/>
    <property type="molecule type" value="Genomic_DNA"/>
</dbReference>
<evidence type="ECO:0000256" key="4">
    <source>
        <dbReference type="ARBA" id="ARBA00022496"/>
    </source>
</evidence>
<keyword evidence="13" id="KW-0732">Signal</keyword>
<feature type="signal peptide" evidence="13">
    <location>
        <begin position="1"/>
        <end position="34"/>
    </location>
</feature>
<dbReference type="AlphaFoldDB" id="A0A1E7ZAD0"/>